<dbReference type="InterPro" id="IPR009057">
    <property type="entry name" value="Homeodomain-like_sf"/>
</dbReference>
<dbReference type="InterPro" id="IPR050204">
    <property type="entry name" value="AraC_XylS_family_regulators"/>
</dbReference>
<dbReference type="PANTHER" id="PTHR46796">
    <property type="entry name" value="HTH-TYPE TRANSCRIPTIONAL ACTIVATOR RHAS-RELATED"/>
    <property type="match status" value="1"/>
</dbReference>
<gene>
    <name evidence="6" type="ORF">IAB89_04405</name>
</gene>
<dbReference type="InterPro" id="IPR003313">
    <property type="entry name" value="AraC-bd"/>
</dbReference>
<evidence type="ECO:0000256" key="4">
    <source>
        <dbReference type="ARBA" id="ARBA00023163"/>
    </source>
</evidence>
<dbReference type="GO" id="GO:0003700">
    <property type="term" value="F:DNA-binding transcription factor activity"/>
    <property type="evidence" value="ECO:0007669"/>
    <property type="project" value="InterPro"/>
</dbReference>
<evidence type="ECO:0000256" key="2">
    <source>
        <dbReference type="ARBA" id="ARBA00023125"/>
    </source>
</evidence>
<proteinExistence type="predicted"/>
<evidence type="ECO:0000256" key="1">
    <source>
        <dbReference type="ARBA" id="ARBA00023015"/>
    </source>
</evidence>
<dbReference type="SUPFAM" id="SSF46689">
    <property type="entry name" value="Homeodomain-like"/>
    <property type="match status" value="2"/>
</dbReference>
<dbReference type="InterPro" id="IPR020449">
    <property type="entry name" value="Tscrpt_reg_AraC-type_HTH"/>
</dbReference>
<keyword evidence="3" id="KW-0010">Activator</keyword>
<evidence type="ECO:0000256" key="3">
    <source>
        <dbReference type="ARBA" id="ARBA00023159"/>
    </source>
</evidence>
<comment type="caution">
    <text evidence="6">The sequence shown here is derived from an EMBL/GenBank/DDBJ whole genome shotgun (WGS) entry which is preliminary data.</text>
</comment>
<dbReference type="EMBL" id="DVGZ01000041">
    <property type="protein sequence ID" value="HIR46891.1"/>
    <property type="molecule type" value="Genomic_DNA"/>
</dbReference>
<evidence type="ECO:0000259" key="5">
    <source>
        <dbReference type="PROSITE" id="PS01124"/>
    </source>
</evidence>
<feature type="domain" description="HTH araC/xylS-type" evidence="5">
    <location>
        <begin position="144"/>
        <end position="242"/>
    </location>
</feature>
<dbReference type="Pfam" id="PF12833">
    <property type="entry name" value="HTH_18"/>
    <property type="match status" value="1"/>
</dbReference>
<dbReference type="InterPro" id="IPR037923">
    <property type="entry name" value="HTH-like"/>
</dbReference>
<dbReference type="Pfam" id="PF02311">
    <property type="entry name" value="AraC_binding"/>
    <property type="match status" value="1"/>
</dbReference>
<dbReference type="SUPFAM" id="SSF51215">
    <property type="entry name" value="Regulatory protein AraC"/>
    <property type="match status" value="1"/>
</dbReference>
<reference evidence="6" key="2">
    <citation type="journal article" date="2021" name="PeerJ">
        <title>Extensive microbial diversity within the chicken gut microbiome revealed by metagenomics and culture.</title>
        <authorList>
            <person name="Gilroy R."/>
            <person name="Ravi A."/>
            <person name="Getino M."/>
            <person name="Pursley I."/>
            <person name="Horton D.L."/>
            <person name="Alikhan N.F."/>
            <person name="Baker D."/>
            <person name="Gharbi K."/>
            <person name="Hall N."/>
            <person name="Watson M."/>
            <person name="Adriaenssens E.M."/>
            <person name="Foster-Nyarko E."/>
            <person name="Jarju S."/>
            <person name="Secka A."/>
            <person name="Antonio M."/>
            <person name="Oren A."/>
            <person name="Chaudhuri R.R."/>
            <person name="La Ragione R."/>
            <person name="Hildebrand F."/>
            <person name="Pallen M.J."/>
        </authorList>
    </citation>
    <scope>NUCLEOTIDE SEQUENCE</scope>
    <source>
        <strain evidence="6">ChiSxjej1B13-7958</strain>
    </source>
</reference>
<dbReference type="PRINTS" id="PR00032">
    <property type="entry name" value="HTHARAC"/>
</dbReference>
<evidence type="ECO:0000313" key="7">
    <source>
        <dbReference type="Proteomes" id="UP000824242"/>
    </source>
</evidence>
<keyword evidence="4" id="KW-0804">Transcription</keyword>
<sequence>MFLLMMGQGEQPWDWKVDEPVSAGYARIYFLEKGVILYREGDRERVLQPGHLYVFSPSMPYAMRHAPDAVFTCTWLHADFFPAVLTRLLDIPLEEDAAAARFGALLRELICGGEMDAPCTEMAAQAFLSYLQQRYLPSGYAPLENVIRYIRQNFRNSELSVSRISENFGYTPEHFIRLFSRNMGMTPYRYLTNLRLYEACRLLMENHTVNDTAQSVGYEDARSFSHAFQKRYGIPPREYRFRHANAEAGFPKEI</sequence>
<reference evidence="6" key="1">
    <citation type="submission" date="2020-10" db="EMBL/GenBank/DDBJ databases">
        <authorList>
            <person name="Gilroy R."/>
        </authorList>
    </citation>
    <scope>NUCLEOTIDE SEQUENCE</scope>
    <source>
        <strain evidence="6">ChiSxjej1B13-7958</strain>
    </source>
</reference>
<keyword evidence="2" id="KW-0238">DNA-binding</keyword>
<organism evidence="6 7">
    <name type="scientific">Candidatus Caccousia avicola</name>
    <dbReference type="NCBI Taxonomy" id="2840721"/>
    <lineage>
        <taxon>Bacteria</taxon>
        <taxon>Bacillati</taxon>
        <taxon>Bacillota</taxon>
        <taxon>Clostridia</taxon>
        <taxon>Eubacteriales</taxon>
        <taxon>Oscillospiraceae</taxon>
        <taxon>Oscillospiraceae incertae sedis</taxon>
        <taxon>Candidatus Caccousia</taxon>
    </lineage>
</organism>
<protein>
    <submittedName>
        <fullName evidence="6">Helix-turn-helix domain-containing protein</fullName>
    </submittedName>
</protein>
<keyword evidence="1" id="KW-0805">Transcription regulation</keyword>
<name>A0A9D1DDR0_9FIRM</name>
<dbReference type="Proteomes" id="UP000824242">
    <property type="component" value="Unassembled WGS sequence"/>
</dbReference>
<accession>A0A9D1DDR0</accession>
<evidence type="ECO:0000313" key="6">
    <source>
        <dbReference type="EMBL" id="HIR46891.1"/>
    </source>
</evidence>
<dbReference type="PANTHER" id="PTHR46796:SF6">
    <property type="entry name" value="ARAC SUBFAMILY"/>
    <property type="match status" value="1"/>
</dbReference>
<dbReference type="GO" id="GO:0043565">
    <property type="term" value="F:sequence-specific DNA binding"/>
    <property type="evidence" value="ECO:0007669"/>
    <property type="project" value="InterPro"/>
</dbReference>
<dbReference type="SMART" id="SM00342">
    <property type="entry name" value="HTH_ARAC"/>
    <property type="match status" value="1"/>
</dbReference>
<dbReference type="AlphaFoldDB" id="A0A9D1DDR0"/>
<dbReference type="Gene3D" id="1.10.10.60">
    <property type="entry name" value="Homeodomain-like"/>
    <property type="match status" value="2"/>
</dbReference>
<dbReference type="PROSITE" id="PS01124">
    <property type="entry name" value="HTH_ARAC_FAMILY_2"/>
    <property type="match status" value="1"/>
</dbReference>
<dbReference type="InterPro" id="IPR018060">
    <property type="entry name" value="HTH_AraC"/>
</dbReference>
<dbReference type="PROSITE" id="PS00041">
    <property type="entry name" value="HTH_ARAC_FAMILY_1"/>
    <property type="match status" value="1"/>
</dbReference>
<dbReference type="InterPro" id="IPR018062">
    <property type="entry name" value="HTH_AraC-typ_CS"/>
</dbReference>